<gene>
    <name evidence="3" type="ORF">C8N24_4782</name>
</gene>
<feature type="chain" id="PRO_5025005616" description="ARB-07466-like C-terminal domain-containing protein" evidence="1">
    <location>
        <begin position="23"/>
        <end position="207"/>
    </location>
</feature>
<keyword evidence="1" id="KW-0732">Signal</keyword>
<evidence type="ECO:0000259" key="2">
    <source>
        <dbReference type="Pfam" id="PF26571"/>
    </source>
</evidence>
<keyword evidence="4" id="KW-1185">Reference proteome</keyword>
<name>A0A660KYI7_9ACTN</name>
<evidence type="ECO:0000313" key="4">
    <source>
        <dbReference type="Proteomes" id="UP000278962"/>
    </source>
</evidence>
<feature type="domain" description="ARB-07466-like C-terminal" evidence="2">
    <location>
        <begin position="59"/>
        <end position="162"/>
    </location>
</feature>
<feature type="signal peptide" evidence="1">
    <location>
        <begin position="1"/>
        <end position="22"/>
    </location>
</feature>
<proteinExistence type="predicted"/>
<sequence length="207" mass="22940">MLVRLSALVVGLTLSVSAVAHAYESPVAYTAVAKNPADALAELPLEESTYDPATKCSKRAKPGMTALVQWLGTNARGAFWGTYRCEKWGKHSASLHAEGRAVDWALDVDDRAQRREAERLIALLLAPDKLGQPQALARRMGVEEIIWDCSYWGAGMPQFRPYSPCLSKRGKLKRKVDKTIAHRDHLHIGMTKRGAAKQTSFWTRRAA</sequence>
<comment type="caution">
    <text evidence="3">The sequence shown here is derived from an EMBL/GenBank/DDBJ whole genome shotgun (WGS) entry which is preliminary data.</text>
</comment>
<dbReference type="EMBL" id="RBIL01000002">
    <property type="protein sequence ID" value="RKQ86767.1"/>
    <property type="molecule type" value="Genomic_DNA"/>
</dbReference>
<reference evidence="3 4" key="1">
    <citation type="submission" date="2018-10" db="EMBL/GenBank/DDBJ databases">
        <title>Genomic Encyclopedia of Archaeal and Bacterial Type Strains, Phase II (KMG-II): from individual species to whole genera.</title>
        <authorList>
            <person name="Goeker M."/>
        </authorList>
    </citation>
    <scope>NUCLEOTIDE SEQUENCE [LARGE SCALE GENOMIC DNA]</scope>
    <source>
        <strain evidence="3 4">DSM 14954</strain>
    </source>
</reference>
<dbReference type="Pfam" id="PF26571">
    <property type="entry name" value="VldE"/>
    <property type="match status" value="1"/>
</dbReference>
<dbReference type="RefSeq" id="WP_121254772.1">
    <property type="nucleotide sequence ID" value="NZ_RBIL01000002.1"/>
</dbReference>
<evidence type="ECO:0000313" key="3">
    <source>
        <dbReference type="EMBL" id="RKQ86767.1"/>
    </source>
</evidence>
<dbReference type="AlphaFoldDB" id="A0A660KYI7"/>
<dbReference type="OrthoDB" id="5181100at2"/>
<evidence type="ECO:0000256" key="1">
    <source>
        <dbReference type="SAM" id="SignalP"/>
    </source>
</evidence>
<dbReference type="Proteomes" id="UP000278962">
    <property type="component" value="Unassembled WGS sequence"/>
</dbReference>
<protein>
    <recommendedName>
        <fullName evidence="2">ARB-07466-like C-terminal domain-containing protein</fullName>
    </recommendedName>
</protein>
<accession>A0A660KYI7</accession>
<organism evidence="3 4">
    <name type="scientific">Solirubrobacter pauli</name>
    <dbReference type="NCBI Taxonomy" id="166793"/>
    <lineage>
        <taxon>Bacteria</taxon>
        <taxon>Bacillati</taxon>
        <taxon>Actinomycetota</taxon>
        <taxon>Thermoleophilia</taxon>
        <taxon>Solirubrobacterales</taxon>
        <taxon>Solirubrobacteraceae</taxon>
        <taxon>Solirubrobacter</taxon>
    </lineage>
</organism>
<dbReference type="InterPro" id="IPR058593">
    <property type="entry name" value="ARB_07466-like_C"/>
</dbReference>